<evidence type="ECO:0000313" key="2">
    <source>
        <dbReference type="Proteomes" id="UP000054988"/>
    </source>
</evidence>
<comment type="caution">
    <text evidence="1">The sequence shown here is derived from an EMBL/GenBank/DDBJ whole genome shotgun (WGS) entry which is preliminary data.</text>
</comment>
<organism evidence="1 2">
    <name type="scientific">Moniliophthora roreri</name>
    <name type="common">Frosty pod rot fungus</name>
    <name type="synonym">Monilia roreri</name>
    <dbReference type="NCBI Taxonomy" id="221103"/>
    <lineage>
        <taxon>Eukaryota</taxon>
        <taxon>Fungi</taxon>
        <taxon>Dikarya</taxon>
        <taxon>Basidiomycota</taxon>
        <taxon>Agaricomycotina</taxon>
        <taxon>Agaricomycetes</taxon>
        <taxon>Agaricomycetidae</taxon>
        <taxon>Agaricales</taxon>
        <taxon>Marasmiineae</taxon>
        <taxon>Marasmiaceae</taxon>
        <taxon>Moniliophthora</taxon>
    </lineage>
</organism>
<protein>
    <recommendedName>
        <fullName evidence="3">ABM domain-containing protein</fullName>
    </recommendedName>
</protein>
<dbReference type="Proteomes" id="UP000054988">
    <property type="component" value="Unassembled WGS sequence"/>
</dbReference>
<dbReference type="AlphaFoldDB" id="A0A0W0G702"/>
<dbReference type="SUPFAM" id="SSF54909">
    <property type="entry name" value="Dimeric alpha+beta barrel"/>
    <property type="match status" value="1"/>
</dbReference>
<dbReference type="InterPro" id="IPR011008">
    <property type="entry name" value="Dimeric_a/b-barrel"/>
</dbReference>
<dbReference type="EMBL" id="LATX01000949">
    <property type="protein sequence ID" value="KTB44351.1"/>
    <property type="molecule type" value="Genomic_DNA"/>
</dbReference>
<accession>A0A0W0G702</accession>
<sequence>MPVTEIAWFKSTKTYQNDHSLTAETARRLIQLDGLHEIYFGFQHEDPTIAYVLNIWESYGHYEAANKHESYAETFATFQPALEGTFQDISVVLAETTSIPKLKEAVTAGITEIVVTQLKEGGTAVVPSLIEAIDVSPYLFGHSWGPVHGKEGEYVLVVGWASREAHSEAARTGKIPDVIERGAKTLSNARIAHAKFWKAA</sequence>
<gene>
    <name evidence="1" type="ORF">WG66_3073</name>
</gene>
<reference evidence="1 2" key="1">
    <citation type="submission" date="2015-12" db="EMBL/GenBank/DDBJ databases">
        <title>Draft genome sequence of Moniliophthora roreri, the causal agent of frosty pod rot of cacao.</title>
        <authorList>
            <person name="Aime M.C."/>
            <person name="Diaz-Valderrama J.R."/>
            <person name="Kijpornyongpan T."/>
            <person name="Phillips-Mora W."/>
        </authorList>
    </citation>
    <scope>NUCLEOTIDE SEQUENCE [LARGE SCALE GENOMIC DNA]</scope>
    <source>
        <strain evidence="1 2">MCA 2952</strain>
    </source>
</reference>
<dbReference type="Gene3D" id="3.30.70.100">
    <property type="match status" value="2"/>
</dbReference>
<proteinExistence type="predicted"/>
<evidence type="ECO:0008006" key="3">
    <source>
        <dbReference type="Google" id="ProtNLM"/>
    </source>
</evidence>
<name>A0A0W0G702_MONRR</name>
<evidence type="ECO:0000313" key="1">
    <source>
        <dbReference type="EMBL" id="KTB44351.1"/>
    </source>
</evidence>